<feature type="region of interest" description="Disordered" evidence="1">
    <location>
        <begin position="1"/>
        <end position="22"/>
    </location>
</feature>
<evidence type="ECO:0000313" key="3">
    <source>
        <dbReference type="Proteomes" id="UP001225605"/>
    </source>
</evidence>
<evidence type="ECO:0000313" key="2">
    <source>
        <dbReference type="EMBL" id="MDQ2587844.1"/>
    </source>
</evidence>
<feature type="compositionally biased region" description="Basic and acidic residues" evidence="1">
    <location>
        <begin position="1"/>
        <end position="11"/>
    </location>
</feature>
<feature type="compositionally biased region" description="Low complexity" evidence="1">
    <location>
        <begin position="125"/>
        <end position="139"/>
    </location>
</feature>
<feature type="region of interest" description="Disordered" evidence="1">
    <location>
        <begin position="120"/>
        <end position="139"/>
    </location>
</feature>
<name>A0ABU0X6T7_9PSEU</name>
<accession>A0ABU0X6T7</accession>
<feature type="region of interest" description="Disordered" evidence="1">
    <location>
        <begin position="75"/>
        <end position="111"/>
    </location>
</feature>
<protein>
    <submittedName>
        <fullName evidence="2">Uncharacterized protein</fullName>
    </submittedName>
</protein>
<keyword evidence="3" id="KW-1185">Reference proteome</keyword>
<dbReference type="InterPro" id="IPR021401">
    <property type="entry name" value="DUF3040"/>
</dbReference>
<organism evidence="2 3">
    <name type="scientific">Saccharothrix yanglingensis</name>
    <dbReference type="NCBI Taxonomy" id="659496"/>
    <lineage>
        <taxon>Bacteria</taxon>
        <taxon>Bacillati</taxon>
        <taxon>Actinomycetota</taxon>
        <taxon>Actinomycetes</taxon>
        <taxon>Pseudonocardiales</taxon>
        <taxon>Pseudonocardiaceae</taxon>
        <taxon>Saccharothrix</taxon>
    </lineage>
</organism>
<dbReference type="Proteomes" id="UP001225605">
    <property type="component" value="Unassembled WGS sequence"/>
</dbReference>
<proteinExistence type="predicted"/>
<comment type="caution">
    <text evidence="2">The sequence shown here is derived from an EMBL/GenBank/DDBJ whole genome shotgun (WGS) entry which is preliminary data.</text>
</comment>
<dbReference type="Pfam" id="PF11239">
    <property type="entry name" value="DUF3040"/>
    <property type="match status" value="1"/>
</dbReference>
<dbReference type="RefSeq" id="WP_371320753.1">
    <property type="nucleotide sequence ID" value="NZ_NSDM01000014.1"/>
</dbReference>
<evidence type="ECO:0000256" key="1">
    <source>
        <dbReference type="SAM" id="MobiDB-lite"/>
    </source>
</evidence>
<sequence length="139" mass="14893">MRFGGRGDLRADPPPPAPGSERRRLRRIERWFEHNDPVLTATLAGQAVAARPVRRDAALACLALPGVCSVVLGDDPSPARLRGRRGADGGGVPARHPPHAVTRTHRTRPTGAVGRVRWTGEPTQVSNWPPVTPSTSPVT</sequence>
<reference evidence="2 3" key="1">
    <citation type="submission" date="2017-06" db="EMBL/GenBank/DDBJ databases">
        <title>Cultured bacterium strain Saccharothrix yanglingensis Hhs.015.</title>
        <authorList>
            <person name="Xia Y."/>
        </authorList>
    </citation>
    <scope>NUCLEOTIDE SEQUENCE [LARGE SCALE GENOMIC DNA]</scope>
    <source>
        <strain evidence="2 3">Hhs.015</strain>
    </source>
</reference>
<dbReference type="EMBL" id="NSDM01000014">
    <property type="protein sequence ID" value="MDQ2587844.1"/>
    <property type="molecule type" value="Genomic_DNA"/>
</dbReference>
<feature type="compositionally biased region" description="Basic residues" evidence="1">
    <location>
        <begin position="96"/>
        <end position="108"/>
    </location>
</feature>
<gene>
    <name evidence="2" type="ORF">CKY47_28415</name>
</gene>